<evidence type="ECO:0000313" key="5">
    <source>
        <dbReference type="EnsemblPlants" id="TraesCS3D02G220100.3"/>
    </source>
</evidence>
<evidence type="ECO:0000256" key="2">
    <source>
        <dbReference type="ARBA" id="ARBA00023163"/>
    </source>
</evidence>
<dbReference type="Gramene" id="TraesJUL3D03G01913280.1">
    <property type="protein sequence ID" value="TraesJUL3D03G01913280.1"/>
    <property type="gene ID" value="TraesJUL3D03G01913280"/>
</dbReference>
<reference evidence="5" key="2">
    <citation type="submission" date="2018-10" db="UniProtKB">
        <authorList>
            <consortium name="EnsemblPlants"/>
        </authorList>
    </citation>
    <scope>IDENTIFICATION</scope>
</reference>
<evidence type="ECO:0000256" key="4">
    <source>
        <dbReference type="SAM" id="MobiDB-lite"/>
    </source>
</evidence>
<accession>A0A3B6GRM5</accession>
<dbReference type="STRING" id="4565.A0A3B6GRM5"/>
<dbReference type="GO" id="GO:0006355">
    <property type="term" value="P:regulation of DNA-templated transcription"/>
    <property type="evidence" value="ECO:0000318"/>
    <property type="project" value="GO_Central"/>
</dbReference>
<evidence type="ECO:0000313" key="6">
    <source>
        <dbReference type="Proteomes" id="UP000019116"/>
    </source>
</evidence>
<dbReference type="Proteomes" id="UP000019116">
    <property type="component" value="Chromosome 3D"/>
</dbReference>
<protein>
    <submittedName>
        <fullName evidence="5">Uncharacterized protein</fullName>
    </submittedName>
</protein>
<feature type="region of interest" description="SAW" evidence="3">
    <location>
        <begin position="374"/>
        <end position="449"/>
    </location>
</feature>
<feature type="region of interest" description="PFYRE" evidence="3">
    <location>
        <begin position="280"/>
        <end position="371"/>
    </location>
</feature>
<feature type="short sequence motif" description="LXXLL motif" evidence="3">
    <location>
        <begin position="288"/>
        <end position="292"/>
    </location>
</feature>
<dbReference type="Pfam" id="PF03514">
    <property type="entry name" value="GRAS"/>
    <property type="match status" value="1"/>
</dbReference>
<comment type="caution">
    <text evidence="3">Lacks conserved residue(s) required for the propagation of feature annotation.</text>
</comment>
<dbReference type="OrthoDB" id="1869514at2759"/>
<keyword evidence="6" id="KW-1185">Reference proteome</keyword>
<feature type="region of interest" description="VHIID" evidence="3">
    <location>
        <begin position="159"/>
        <end position="224"/>
    </location>
</feature>
<dbReference type="InterPro" id="IPR005202">
    <property type="entry name" value="TF_GRAS"/>
</dbReference>
<dbReference type="GO" id="GO:0005634">
    <property type="term" value="C:nucleus"/>
    <property type="evidence" value="ECO:0000318"/>
    <property type="project" value="GO_Central"/>
</dbReference>
<gene>
    <name evidence="5" type="primary">LOC123078665</name>
</gene>
<dbReference type="PANTHER" id="PTHR31636">
    <property type="entry name" value="OSJNBA0084A10.13 PROTEIN-RELATED"/>
    <property type="match status" value="1"/>
</dbReference>
<feature type="short sequence motif" description="VHIID" evidence="3">
    <location>
        <begin position="190"/>
        <end position="194"/>
    </location>
</feature>
<evidence type="ECO:0000256" key="3">
    <source>
        <dbReference type="PROSITE-ProRule" id="PRU01191"/>
    </source>
</evidence>
<comment type="similarity">
    <text evidence="3">Belongs to the GRAS family.</text>
</comment>
<name>A0A3B6GRM5_WHEAT</name>
<keyword evidence="2" id="KW-0804">Transcription</keyword>
<feature type="region of interest" description="Disordered" evidence="4">
    <location>
        <begin position="1"/>
        <end position="33"/>
    </location>
</feature>
<keyword evidence="1" id="KW-0805">Transcription regulation</keyword>
<feature type="region of interest" description="Leucine repeat II (LRII)" evidence="3">
    <location>
        <begin position="238"/>
        <end position="270"/>
    </location>
</feature>
<dbReference type="Gramene" id="TraesCS3D02G220100.3">
    <property type="protein sequence ID" value="TraesCS3D02G220100.3"/>
    <property type="gene ID" value="TraesCS3D02G220100"/>
</dbReference>
<dbReference type="AlphaFoldDB" id="A0A3B6GRM5"/>
<dbReference type="GO" id="GO:0003700">
    <property type="term" value="F:DNA-binding transcription factor activity"/>
    <property type="evidence" value="ECO:0000318"/>
    <property type="project" value="GO_Central"/>
</dbReference>
<dbReference type="Gramene" id="TraesCS3D03G0554000.1">
    <property type="protein sequence ID" value="TraesCS3D03G0554000.1.CDS"/>
    <property type="gene ID" value="TraesCS3D03G0554000"/>
</dbReference>
<feature type="compositionally biased region" description="Low complexity" evidence="4">
    <location>
        <begin position="479"/>
        <end position="488"/>
    </location>
</feature>
<reference evidence="5" key="1">
    <citation type="submission" date="2018-08" db="EMBL/GenBank/DDBJ databases">
        <authorList>
            <person name="Rossello M."/>
        </authorList>
    </citation>
    <scope>NUCLEOTIDE SEQUENCE [LARGE SCALE GENOMIC DNA]</scope>
    <source>
        <strain evidence="5">cv. Chinese Spring</strain>
    </source>
</reference>
<sequence length="537" mass="56987">MAMGTFPFQWPMEPPPAPPSGLGGSLLPSLLPPPPAPVPDDGAAYYAAADMQASSMPELAPPFPSRDAVAAELAMRRAAEEVAGIRLVHLLMSCAGAVEAGDHVLAAAHLADANASLAAVSIASGIGRVAVHFTDALSRRLFRSPATPPATDAEHAFLYHHFYEACPYLKFAHFTANQAILEAFHGCDSVHVIDFSLMQGLQWPALIQALALRPGGPPFLRITGIGPPSPPGRDELRDVGLRLADLARSVRVRFSFRGVAANSLDEVHPWMLQIAPGEAVAVNSVLQLHRLLADSADQAPIDAVLDCVASLQPKIFTVVEQEADHNKPGFLDRFTEALFYYSAVFDSLDAASANGTGNAMAEAYLQREICDIVCNEGTARMERHEPLSQWRDRLGRAGLSAVPLGASALRQARMLLGLFSGEGHSVEEAEGCLTLGWHGRPLFSASAWRAAAVGCDADGEDNHTSNNSNFSGSSGGGSDSNNSSSSNGLMALGTTTSQLSTTKVLPGSDEGRAMTVVRIWLASVLLVIVRWTMGIWM</sequence>
<dbReference type="SMR" id="A0A3B6GRM5"/>
<dbReference type="EnsemblPlants" id="TraesCS3D02G220100.3">
    <property type="protein sequence ID" value="TraesCS3D02G220100.3"/>
    <property type="gene ID" value="TraesCS3D02G220100"/>
</dbReference>
<dbReference type="GO" id="GO:0043565">
    <property type="term" value="F:sequence-specific DNA binding"/>
    <property type="evidence" value="ECO:0000318"/>
    <property type="project" value="GO_Central"/>
</dbReference>
<feature type="region of interest" description="Disordered" evidence="4">
    <location>
        <begin position="464"/>
        <end position="491"/>
    </location>
</feature>
<evidence type="ECO:0000256" key="1">
    <source>
        <dbReference type="ARBA" id="ARBA00023015"/>
    </source>
</evidence>
<dbReference type="Gramene" id="TraesRN3D0100581500.1">
    <property type="protein sequence ID" value="TraesRN3D0100581500.1"/>
    <property type="gene ID" value="TraesRN3D0100581500"/>
</dbReference>
<dbReference type="PROSITE" id="PS50985">
    <property type="entry name" value="GRAS"/>
    <property type="match status" value="1"/>
</dbReference>
<proteinExistence type="inferred from homology"/>
<organism evidence="5">
    <name type="scientific">Triticum aestivum</name>
    <name type="common">Wheat</name>
    <dbReference type="NCBI Taxonomy" id="4565"/>
    <lineage>
        <taxon>Eukaryota</taxon>
        <taxon>Viridiplantae</taxon>
        <taxon>Streptophyta</taxon>
        <taxon>Embryophyta</taxon>
        <taxon>Tracheophyta</taxon>
        <taxon>Spermatophyta</taxon>
        <taxon>Magnoliopsida</taxon>
        <taxon>Liliopsida</taxon>
        <taxon>Poales</taxon>
        <taxon>Poaceae</taxon>
        <taxon>BOP clade</taxon>
        <taxon>Pooideae</taxon>
        <taxon>Triticodae</taxon>
        <taxon>Triticeae</taxon>
        <taxon>Triticinae</taxon>
        <taxon>Triticum</taxon>
    </lineage>
</organism>